<dbReference type="InterPro" id="IPR029476">
    <property type="entry name" value="DNase_NucA_NucB"/>
</dbReference>
<organism evidence="4 5">
    <name type="scientific">Actinomadura violacea</name>
    <dbReference type="NCBI Taxonomy" id="2819934"/>
    <lineage>
        <taxon>Bacteria</taxon>
        <taxon>Bacillati</taxon>
        <taxon>Actinomycetota</taxon>
        <taxon>Actinomycetes</taxon>
        <taxon>Streptosporangiales</taxon>
        <taxon>Thermomonosporaceae</taxon>
        <taxon>Actinomadura</taxon>
    </lineage>
</organism>
<evidence type="ECO:0000313" key="4">
    <source>
        <dbReference type="EMBL" id="MBO2464503.1"/>
    </source>
</evidence>
<sequence>MKRLPVLVAAAVSALSLTLTAFTPSPSSQPQNGPSKSSVSPSDPTSAHRDPSDPAATKGYLDRLQRGVPLRKQDCDSIRFKGRMASLCLRTIDPKQARQTPTPHVERRAGDPAPPQALCSQKPGQTNYDRFHACYETVRRIEIVQDGTATVEGEVRTDVWATLSPKNPTWLMQVGITPIWISPDLVETGPSYKAQLACSTNQCKIPNPVTKAIGPGIYTYYELATSIPSSAPGDSIQYSNPQIKLSLVVSNGTTLTPPSPANDPFNVRCDSETYIGGEGCVYYMGTASAATFYIDYKDVDPKYGDYREVVKNDLYGEVVRDNLNHYGHIQFGHPLHRTDPVTQRANHDSICTKAILAKRPAGMQCDEWPYASSEEGGGKNPRYSCAFLPEEQNRAHGQALDNTLYKANRILPSLNEGGQYIQGDPYWVWVLNAPEASKIPAVKQCSTY</sequence>
<protein>
    <recommendedName>
        <fullName evidence="3">Deoxyribonuclease NucA/NucB domain-containing protein</fullName>
    </recommendedName>
</protein>
<dbReference type="Proteomes" id="UP000680206">
    <property type="component" value="Unassembled WGS sequence"/>
</dbReference>
<accession>A0ABS3S667</accession>
<feature type="signal peptide" evidence="2">
    <location>
        <begin position="1"/>
        <end position="21"/>
    </location>
</feature>
<feature type="domain" description="Deoxyribonuclease NucA/NucB" evidence="3">
    <location>
        <begin position="344"/>
        <end position="410"/>
    </location>
</feature>
<dbReference type="EMBL" id="JAGEPF010000035">
    <property type="protein sequence ID" value="MBO2464503.1"/>
    <property type="molecule type" value="Genomic_DNA"/>
</dbReference>
<dbReference type="Pfam" id="PF14040">
    <property type="entry name" value="DNase_NucA_NucB"/>
    <property type="match status" value="1"/>
</dbReference>
<comment type="caution">
    <text evidence="4">The sequence shown here is derived from an EMBL/GenBank/DDBJ whole genome shotgun (WGS) entry which is preliminary data.</text>
</comment>
<keyword evidence="2" id="KW-0732">Signal</keyword>
<feature type="compositionally biased region" description="Low complexity" evidence="1">
    <location>
        <begin position="23"/>
        <end position="45"/>
    </location>
</feature>
<dbReference type="RefSeq" id="WP_208251035.1">
    <property type="nucleotide sequence ID" value="NZ_JAGEPF010000035.1"/>
</dbReference>
<gene>
    <name evidence="4" type="ORF">J4709_43725</name>
</gene>
<evidence type="ECO:0000259" key="3">
    <source>
        <dbReference type="Pfam" id="PF14040"/>
    </source>
</evidence>
<evidence type="ECO:0000313" key="5">
    <source>
        <dbReference type="Proteomes" id="UP000680206"/>
    </source>
</evidence>
<feature type="chain" id="PRO_5045913481" description="Deoxyribonuclease NucA/NucB domain-containing protein" evidence="2">
    <location>
        <begin position="22"/>
        <end position="448"/>
    </location>
</feature>
<evidence type="ECO:0000256" key="2">
    <source>
        <dbReference type="SAM" id="SignalP"/>
    </source>
</evidence>
<name>A0ABS3S667_9ACTN</name>
<feature type="region of interest" description="Disordered" evidence="1">
    <location>
        <begin position="91"/>
        <end position="122"/>
    </location>
</feature>
<keyword evidence="5" id="KW-1185">Reference proteome</keyword>
<feature type="region of interest" description="Disordered" evidence="1">
    <location>
        <begin position="23"/>
        <end position="59"/>
    </location>
</feature>
<proteinExistence type="predicted"/>
<evidence type="ECO:0000256" key="1">
    <source>
        <dbReference type="SAM" id="MobiDB-lite"/>
    </source>
</evidence>
<reference evidence="4 5" key="1">
    <citation type="submission" date="2021-03" db="EMBL/GenBank/DDBJ databases">
        <title>Actinomadura violae sp. nov., isolated from lichen in Thailand.</title>
        <authorList>
            <person name="Kanchanasin P."/>
            <person name="Saeng-In P."/>
            <person name="Phongsopitanun W."/>
            <person name="Yuki M."/>
            <person name="Kudo T."/>
            <person name="Ohkuma M."/>
            <person name="Tanasupawat S."/>
        </authorList>
    </citation>
    <scope>NUCLEOTIDE SEQUENCE [LARGE SCALE GENOMIC DNA]</scope>
    <source>
        <strain evidence="4 5">LCR2-06</strain>
    </source>
</reference>